<organism evidence="8 9">
    <name type="scientific">Heterodermia speciosa</name>
    <dbReference type="NCBI Taxonomy" id="116794"/>
    <lineage>
        <taxon>Eukaryota</taxon>
        <taxon>Fungi</taxon>
        <taxon>Dikarya</taxon>
        <taxon>Ascomycota</taxon>
        <taxon>Pezizomycotina</taxon>
        <taxon>Lecanoromycetes</taxon>
        <taxon>OSLEUM clade</taxon>
        <taxon>Lecanoromycetidae</taxon>
        <taxon>Caliciales</taxon>
        <taxon>Physciaceae</taxon>
        <taxon>Heterodermia</taxon>
    </lineage>
</organism>
<feature type="transmembrane region" description="Helical" evidence="6">
    <location>
        <begin position="171"/>
        <end position="195"/>
    </location>
</feature>
<feature type="transmembrane region" description="Helical" evidence="6">
    <location>
        <begin position="142"/>
        <end position="159"/>
    </location>
</feature>
<keyword evidence="2 6" id="KW-0812">Transmembrane</keyword>
<reference evidence="8" key="1">
    <citation type="submission" date="2021-03" db="EMBL/GenBank/DDBJ databases">
        <authorList>
            <person name="Tagirdzhanova G."/>
        </authorList>
    </citation>
    <scope>NUCLEOTIDE SEQUENCE</scope>
</reference>
<dbReference type="OrthoDB" id="2428527at2759"/>
<accession>A0A8H3EFW7</accession>
<evidence type="ECO:0000256" key="5">
    <source>
        <dbReference type="SAM" id="MobiDB-lite"/>
    </source>
</evidence>
<evidence type="ECO:0000256" key="2">
    <source>
        <dbReference type="ARBA" id="ARBA00022692"/>
    </source>
</evidence>
<dbReference type="InterPro" id="IPR036259">
    <property type="entry name" value="MFS_trans_sf"/>
</dbReference>
<comment type="caution">
    <text evidence="8">The sequence shown here is derived from an EMBL/GenBank/DDBJ whole genome shotgun (WGS) entry which is preliminary data.</text>
</comment>
<feature type="transmembrane region" description="Helical" evidence="6">
    <location>
        <begin position="234"/>
        <end position="254"/>
    </location>
</feature>
<dbReference type="Proteomes" id="UP000664521">
    <property type="component" value="Unassembled WGS sequence"/>
</dbReference>
<gene>
    <name evidence="8" type="primary">AMF1</name>
    <name evidence="8" type="ORF">HETSPECPRED_004815</name>
</gene>
<dbReference type="PROSITE" id="PS50850">
    <property type="entry name" value="MFS"/>
    <property type="match status" value="1"/>
</dbReference>
<keyword evidence="9" id="KW-1185">Reference proteome</keyword>
<dbReference type="Gene3D" id="1.20.1250.20">
    <property type="entry name" value="MFS general substrate transporter like domains"/>
    <property type="match status" value="2"/>
</dbReference>
<name>A0A8H3EFW7_9LECA</name>
<proteinExistence type="predicted"/>
<evidence type="ECO:0000313" key="8">
    <source>
        <dbReference type="EMBL" id="CAF9904890.1"/>
    </source>
</evidence>
<evidence type="ECO:0000256" key="4">
    <source>
        <dbReference type="ARBA" id="ARBA00023136"/>
    </source>
</evidence>
<feature type="transmembrane region" description="Helical" evidence="6">
    <location>
        <begin position="110"/>
        <end position="130"/>
    </location>
</feature>
<dbReference type="AlphaFoldDB" id="A0A8H3EFW7"/>
<dbReference type="GO" id="GO:0016020">
    <property type="term" value="C:membrane"/>
    <property type="evidence" value="ECO:0007669"/>
    <property type="project" value="UniProtKB-SubCell"/>
</dbReference>
<dbReference type="PANTHER" id="PTHR42718">
    <property type="entry name" value="MAJOR FACILITATOR SUPERFAMILY MULTIDRUG TRANSPORTER MFSC"/>
    <property type="match status" value="1"/>
</dbReference>
<feature type="transmembrane region" description="Helical" evidence="6">
    <location>
        <begin position="469"/>
        <end position="490"/>
    </location>
</feature>
<feature type="transmembrane region" description="Helical" evidence="6">
    <location>
        <begin position="41"/>
        <end position="68"/>
    </location>
</feature>
<evidence type="ECO:0000256" key="1">
    <source>
        <dbReference type="ARBA" id="ARBA00004141"/>
    </source>
</evidence>
<evidence type="ECO:0000256" key="6">
    <source>
        <dbReference type="SAM" id="Phobius"/>
    </source>
</evidence>
<dbReference type="EMBL" id="CAJPDS010000003">
    <property type="protein sequence ID" value="CAF9904890.1"/>
    <property type="molecule type" value="Genomic_DNA"/>
</dbReference>
<keyword evidence="4 6" id="KW-0472">Membrane</keyword>
<feature type="domain" description="Major facilitator superfamily (MFS) profile" evidence="7">
    <location>
        <begin position="43"/>
        <end position="493"/>
    </location>
</feature>
<evidence type="ECO:0000259" key="7">
    <source>
        <dbReference type="PROSITE" id="PS50850"/>
    </source>
</evidence>
<feature type="transmembrane region" description="Helical" evidence="6">
    <location>
        <begin position="392"/>
        <end position="417"/>
    </location>
</feature>
<feature type="transmembrane region" description="Helical" evidence="6">
    <location>
        <begin position="266"/>
        <end position="284"/>
    </location>
</feature>
<feature type="transmembrane region" description="Helical" evidence="6">
    <location>
        <begin position="336"/>
        <end position="360"/>
    </location>
</feature>
<feature type="transmembrane region" description="Helical" evidence="6">
    <location>
        <begin position="201"/>
        <end position="222"/>
    </location>
</feature>
<keyword evidence="3 6" id="KW-1133">Transmembrane helix</keyword>
<evidence type="ECO:0000313" key="9">
    <source>
        <dbReference type="Proteomes" id="UP000664521"/>
    </source>
</evidence>
<feature type="transmembrane region" description="Helical" evidence="6">
    <location>
        <begin position="429"/>
        <end position="449"/>
    </location>
</feature>
<dbReference type="CDD" id="cd17476">
    <property type="entry name" value="MFS_Amf1_MDR_like"/>
    <property type="match status" value="1"/>
</dbReference>
<feature type="transmembrane region" description="Helical" evidence="6">
    <location>
        <begin position="304"/>
        <end position="324"/>
    </location>
</feature>
<feature type="transmembrane region" description="Helical" evidence="6">
    <location>
        <begin position="367"/>
        <end position="386"/>
    </location>
</feature>
<dbReference type="InterPro" id="IPR011701">
    <property type="entry name" value="MFS"/>
</dbReference>
<evidence type="ECO:0000256" key="3">
    <source>
        <dbReference type="ARBA" id="ARBA00022989"/>
    </source>
</evidence>
<dbReference type="InterPro" id="IPR020846">
    <property type="entry name" value="MFS_dom"/>
</dbReference>
<feature type="transmembrane region" description="Helical" evidence="6">
    <location>
        <begin position="80"/>
        <end position="98"/>
    </location>
</feature>
<dbReference type="SUPFAM" id="SSF103473">
    <property type="entry name" value="MFS general substrate transporter"/>
    <property type="match status" value="1"/>
</dbReference>
<dbReference type="Pfam" id="PF07690">
    <property type="entry name" value="MFS_1"/>
    <property type="match status" value="1"/>
</dbReference>
<comment type="subcellular location">
    <subcellularLocation>
        <location evidence="1">Membrane</location>
        <topology evidence="1">Multi-pass membrane protein</topology>
    </subcellularLocation>
</comment>
<sequence>MEEPEHVGNSFQSDVKDHSKGNGLAKDPVPTRPPFSLPHEILFVAIICSAQLLTQAALGQAIAILRIIGESFGTTNPGQLSWFAAAYSLTVGTFILIAGRLGDILGHKKLFVAGYLWFGLWSLIAGLSVYSRSQIFFDVCRAFQGTGPALILPNAVAILGRTYPPGRRKNITFSLFGATAPSGFVLGAVFVSLFAERAWWPWGYWIMAITCALLASLGYFVIPSAAQEPSVDKSFDYLGSLLGVAGLILFNVAWNQAPAAGWSTPYVYVLLILGVLLLAAFAVVERKVSTPLVPFHTFSGKTGFVLGCIVLGWSAFGIWVYYFWQFSENLRGFSPLLVSAQLVPAGVSGLCAALTTGILLSLLHPSYIMCFAMLAFLVGNILFATMPVKQTYWLQSFFSIIVTPWGMDMSFPAATIILSDLMPREHQGLAASLVNTLVNYSISIGLGIGGTVEAHVNRGNEDLLRGYRGAWYAGIGLSGIGFMLGLYFVFDEQIRRRRGVKG</sequence>
<feature type="region of interest" description="Disordered" evidence="5">
    <location>
        <begin position="1"/>
        <end position="30"/>
    </location>
</feature>
<dbReference type="PANTHER" id="PTHR42718:SF1">
    <property type="entry name" value="LOW AFFINITY AMMONIUM TRANSPORTER"/>
    <property type="match status" value="1"/>
</dbReference>
<protein>
    <submittedName>
        <fullName evidence="8">Low affinity NH4+ transporter</fullName>
    </submittedName>
</protein>
<dbReference type="GO" id="GO:0022857">
    <property type="term" value="F:transmembrane transporter activity"/>
    <property type="evidence" value="ECO:0007669"/>
    <property type="project" value="InterPro"/>
</dbReference>